<sequence>LNPECGYIISCNNKITDDEYPHYLGNSFMNGYRANRVKQRFDETKKLDFQVYKDLHLDFASLPGRRLKEGLIKGFRTAKPKAQKLIDILSNWDCVLDKNSIGGTVYEVFLYTLLRNTVEPHLDQDLTDQYLGLGEHPLLLPVSELLGNSTEAIFTIFQNPNSKWVPSGKAALHLIEKSLVESCLWLEENMGNKSSGWAWGKIHQIEFQHSMAIKKPLDKVFNIGPFQIGGDTDTVHQTAFNPSSPYHATSWCPSNRIIMDVGNWDACIGISPPGQSGILGSDHYSDMTDLWLKGEYVPLYWSREKVEENKVLTLNIRPK</sequence>
<dbReference type="InterPro" id="IPR029055">
    <property type="entry name" value="Ntn_hydrolases_N"/>
</dbReference>
<protein>
    <recommendedName>
        <fullName evidence="2">Penicillin acylase family protein</fullName>
    </recommendedName>
</protein>
<gene>
    <name evidence="1" type="ORF">METZ01_LOCUS168642</name>
</gene>
<proteinExistence type="predicted"/>
<dbReference type="SUPFAM" id="SSF56235">
    <property type="entry name" value="N-terminal nucleophile aminohydrolases (Ntn hydrolases)"/>
    <property type="match status" value="1"/>
</dbReference>
<dbReference type="GO" id="GO:0016787">
    <property type="term" value="F:hydrolase activity"/>
    <property type="evidence" value="ECO:0007669"/>
    <property type="project" value="InterPro"/>
</dbReference>
<dbReference type="Pfam" id="PF01804">
    <property type="entry name" value="Penicil_amidase"/>
    <property type="match status" value="1"/>
</dbReference>
<accession>A0A382BPM0</accession>
<reference evidence="1" key="1">
    <citation type="submission" date="2018-05" db="EMBL/GenBank/DDBJ databases">
        <authorList>
            <person name="Lanie J.A."/>
            <person name="Ng W.-L."/>
            <person name="Kazmierczak K.M."/>
            <person name="Andrzejewski T.M."/>
            <person name="Davidsen T.M."/>
            <person name="Wayne K.J."/>
            <person name="Tettelin H."/>
            <person name="Glass J.I."/>
            <person name="Rusch D."/>
            <person name="Podicherti R."/>
            <person name="Tsui H.-C.T."/>
            <person name="Winkler M.E."/>
        </authorList>
    </citation>
    <scope>NUCLEOTIDE SEQUENCE</scope>
</reference>
<feature type="non-terminal residue" evidence="1">
    <location>
        <position position="1"/>
    </location>
</feature>
<dbReference type="InterPro" id="IPR002692">
    <property type="entry name" value="S45"/>
</dbReference>
<evidence type="ECO:0000313" key="1">
    <source>
        <dbReference type="EMBL" id="SVB15788.1"/>
    </source>
</evidence>
<organism evidence="1">
    <name type="scientific">marine metagenome</name>
    <dbReference type="NCBI Taxonomy" id="408172"/>
    <lineage>
        <taxon>unclassified sequences</taxon>
        <taxon>metagenomes</taxon>
        <taxon>ecological metagenomes</taxon>
    </lineage>
</organism>
<dbReference type="PANTHER" id="PTHR34218:SF4">
    <property type="entry name" value="ACYL-HOMOSERINE LACTONE ACYLASE QUIP"/>
    <property type="match status" value="1"/>
</dbReference>
<dbReference type="GO" id="GO:0017000">
    <property type="term" value="P:antibiotic biosynthetic process"/>
    <property type="evidence" value="ECO:0007669"/>
    <property type="project" value="InterPro"/>
</dbReference>
<name>A0A382BPM0_9ZZZZ</name>
<dbReference type="Gene3D" id="3.60.20.10">
    <property type="entry name" value="Glutamine Phosphoribosylpyrophosphate, subunit 1, domain 1"/>
    <property type="match status" value="2"/>
</dbReference>
<dbReference type="EMBL" id="UINC01030805">
    <property type="protein sequence ID" value="SVB15788.1"/>
    <property type="molecule type" value="Genomic_DNA"/>
</dbReference>
<dbReference type="AlphaFoldDB" id="A0A382BPM0"/>
<dbReference type="PANTHER" id="PTHR34218">
    <property type="entry name" value="PEPTIDASE S45 PENICILLIN AMIDASE"/>
    <property type="match status" value="1"/>
</dbReference>
<evidence type="ECO:0008006" key="2">
    <source>
        <dbReference type="Google" id="ProtNLM"/>
    </source>
</evidence>